<dbReference type="EMBL" id="JBHUPB010000011">
    <property type="protein sequence ID" value="MFD2969117.1"/>
    <property type="molecule type" value="Genomic_DNA"/>
</dbReference>
<dbReference type="InterPro" id="IPR050626">
    <property type="entry name" value="Peptidase_M16"/>
</dbReference>
<reference evidence="13" key="1">
    <citation type="journal article" date="2019" name="Int. J. Syst. Evol. Microbiol.">
        <title>The Global Catalogue of Microorganisms (GCM) 10K type strain sequencing project: providing services to taxonomists for standard genome sequencing and annotation.</title>
        <authorList>
            <consortium name="The Broad Institute Genomics Platform"/>
            <consortium name="The Broad Institute Genome Sequencing Center for Infectious Disease"/>
            <person name="Wu L."/>
            <person name="Ma J."/>
        </authorList>
    </citation>
    <scope>NUCLEOTIDE SEQUENCE [LARGE SCALE GENOMIC DNA]</scope>
    <source>
        <strain evidence="13">KCTC 22814</strain>
    </source>
</reference>
<dbReference type="SUPFAM" id="SSF63411">
    <property type="entry name" value="LuxS/MPP-like metallohydrolase"/>
    <property type="match status" value="4"/>
</dbReference>
<keyword evidence="13" id="KW-1185">Reference proteome</keyword>
<dbReference type="InterPro" id="IPR011765">
    <property type="entry name" value="Pept_M16_N"/>
</dbReference>
<keyword evidence="5" id="KW-0378">Hydrolase</keyword>
<protein>
    <submittedName>
        <fullName evidence="12">M16 family metallopeptidase</fullName>
    </submittedName>
</protein>
<feature type="domain" description="Peptidase M16 C-terminal" evidence="11">
    <location>
        <begin position="682"/>
        <end position="855"/>
    </location>
</feature>
<dbReference type="Pfam" id="PF00675">
    <property type="entry name" value="Peptidase_M16"/>
    <property type="match status" value="1"/>
</dbReference>
<keyword evidence="4" id="KW-0479">Metal-binding</keyword>
<dbReference type="PANTHER" id="PTHR43690:SF34">
    <property type="entry name" value="ZINC PROTEASE PQQL-LIKE"/>
    <property type="match status" value="1"/>
</dbReference>
<evidence type="ECO:0000256" key="7">
    <source>
        <dbReference type="ARBA" id="ARBA00023049"/>
    </source>
</evidence>
<feature type="signal peptide" evidence="9">
    <location>
        <begin position="1"/>
        <end position="22"/>
    </location>
</feature>
<dbReference type="PROSITE" id="PS00143">
    <property type="entry name" value="INSULINASE"/>
    <property type="match status" value="1"/>
</dbReference>
<evidence type="ECO:0000256" key="6">
    <source>
        <dbReference type="ARBA" id="ARBA00022833"/>
    </source>
</evidence>
<dbReference type="Gene3D" id="3.30.830.10">
    <property type="entry name" value="Metalloenzyme, LuxS/M16 peptidase-like"/>
    <property type="match status" value="4"/>
</dbReference>
<comment type="caution">
    <text evidence="12">The sequence shown here is derived from an EMBL/GenBank/DDBJ whole genome shotgun (WGS) entry which is preliminary data.</text>
</comment>
<dbReference type="Pfam" id="PF05193">
    <property type="entry name" value="Peptidase_M16_C"/>
    <property type="match status" value="2"/>
</dbReference>
<comment type="similarity">
    <text evidence="2 8">Belongs to the peptidase M16 family.</text>
</comment>
<keyword evidence="7" id="KW-0482">Metalloprotease</keyword>
<evidence type="ECO:0000256" key="1">
    <source>
        <dbReference type="ARBA" id="ARBA00001947"/>
    </source>
</evidence>
<keyword evidence="9" id="KW-0732">Signal</keyword>
<proteinExistence type="inferred from homology"/>
<feature type="domain" description="Peptidase M16 N-terminal" evidence="10">
    <location>
        <begin position="45"/>
        <end position="171"/>
    </location>
</feature>
<gene>
    <name evidence="12" type="ORF">ACFS7Y_17115</name>
</gene>
<dbReference type="PANTHER" id="PTHR43690">
    <property type="entry name" value="NARDILYSIN"/>
    <property type="match status" value="1"/>
</dbReference>
<sequence length="930" mass="105687">MRLKSLLVGTLLGLCPAAVLLAQQLPLDPTVRVGELPNGFRYFIKQNAYPEKRAVLYLANKVGSILETEEERGLAHFMEHMNFKGTKHFPKNELINYLEKSGVRFGADLNAYTSYDETIYQLPIPTDNAELWKNGMQIMRDWAAEATLDREEFEKERGVILEEKRLQQNAAGRMREQYMPSLYNHSRYAERAPIGLSEVIAKADIQVLSDFYSRWYRPDLQALIVVGDIDVDAVEQQIKALFGDLKSKAAANAVRPEYGIDLIDSLRVKQVKDKEYASAQIELFVKRKTSPVVDEDSFKRDLVRQLSNSLLAARFQEIARKGSLTYMGLQVSASDFVADLSLLNVRISIAPDKWEQGFKAAYTEVLRVKKHGFTAAELDDVKARLKAQIAMQEREKNKIASLRLVEDYLQYFLSKTAYLSTDKKIELTRCMLETVTTDDVKRYLSDFLNEKDQLWLMLGLDKADQPLPEQQQLKQWINDLGQQHIEPYVQERQLVRLMDSVPTAGKVVKENKDDALGLTSWTLSNGVQVWVKPTDFKNDEILFTAFSPGGSSLYADEDYYSAMNAPAFVVNSGVGTLDLNQLSQFLNARAVQVSPFIGEREEGVSGASIGKELETGLGLTHLYMSASRLDTARFRIIMDRSRTAISSRGFDPKRAFADTVGNILGNYHFRRQPSSLATLEQIKADRVKAIFDERFANAADFSFVFVGNFKLDSLRLLTEKYLGSLPSSPKREQARDLNIRVPEGKIRRDLHMGQGDKGTVQLVFSGKYAYSATNNIYMDALKAALELRLTERLRKQESGVYSPSVQLTKAKKPLGFYALVISFDCDPSREEDLIAAVREEWGKMRKEGISLEEWTKFMAEEQRAHELQEKSNQFWLGYLKGQLDKGEALDEFAGHNDRLAQVNLKKLNAYLRKILRQENEIIVTLKPEEK</sequence>
<evidence type="ECO:0000259" key="10">
    <source>
        <dbReference type="Pfam" id="PF00675"/>
    </source>
</evidence>
<evidence type="ECO:0000313" key="13">
    <source>
        <dbReference type="Proteomes" id="UP001597525"/>
    </source>
</evidence>
<organism evidence="12 13">
    <name type="scientific">Sphingobacterium bambusae</name>
    <dbReference type="NCBI Taxonomy" id="662858"/>
    <lineage>
        <taxon>Bacteria</taxon>
        <taxon>Pseudomonadati</taxon>
        <taxon>Bacteroidota</taxon>
        <taxon>Sphingobacteriia</taxon>
        <taxon>Sphingobacteriales</taxon>
        <taxon>Sphingobacteriaceae</taxon>
        <taxon>Sphingobacterium</taxon>
    </lineage>
</organism>
<evidence type="ECO:0000313" key="12">
    <source>
        <dbReference type="EMBL" id="MFD2969117.1"/>
    </source>
</evidence>
<dbReference type="InterPro" id="IPR011249">
    <property type="entry name" value="Metalloenz_LuxS/M16"/>
</dbReference>
<feature type="domain" description="Peptidase M16 C-terminal" evidence="11">
    <location>
        <begin position="205"/>
        <end position="385"/>
    </location>
</feature>
<evidence type="ECO:0000256" key="3">
    <source>
        <dbReference type="ARBA" id="ARBA00022670"/>
    </source>
</evidence>
<evidence type="ECO:0000256" key="2">
    <source>
        <dbReference type="ARBA" id="ARBA00007261"/>
    </source>
</evidence>
<evidence type="ECO:0000256" key="4">
    <source>
        <dbReference type="ARBA" id="ARBA00022723"/>
    </source>
</evidence>
<evidence type="ECO:0000256" key="8">
    <source>
        <dbReference type="RuleBase" id="RU004447"/>
    </source>
</evidence>
<evidence type="ECO:0000256" key="5">
    <source>
        <dbReference type="ARBA" id="ARBA00022801"/>
    </source>
</evidence>
<keyword evidence="6" id="KW-0862">Zinc</keyword>
<accession>A0ABW6BIJ6</accession>
<keyword evidence="3" id="KW-0645">Protease</keyword>
<dbReference type="InterPro" id="IPR001431">
    <property type="entry name" value="Pept_M16_Zn_BS"/>
</dbReference>
<dbReference type="InterPro" id="IPR007863">
    <property type="entry name" value="Peptidase_M16_C"/>
</dbReference>
<evidence type="ECO:0000256" key="9">
    <source>
        <dbReference type="SAM" id="SignalP"/>
    </source>
</evidence>
<comment type="cofactor">
    <cofactor evidence="1">
        <name>Zn(2+)</name>
        <dbReference type="ChEBI" id="CHEBI:29105"/>
    </cofactor>
</comment>
<dbReference type="RefSeq" id="WP_320184606.1">
    <property type="nucleotide sequence ID" value="NZ_CP138332.1"/>
</dbReference>
<dbReference type="Proteomes" id="UP001597525">
    <property type="component" value="Unassembled WGS sequence"/>
</dbReference>
<evidence type="ECO:0000259" key="11">
    <source>
        <dbReference type="Pfam" id="PF05193"/>
    </source>
</evidence>
<feature type="chain" id="PRO_5046559170" evidence="9">
    <location>
        <begin position="23"/>
        <end position="930"/>
    </location>
</feature>
<name>A0ABW6BIJ6_9SPHI</name>